<sequence length="288" mass="32778">MSEYTNQKADIHMHSTASDGGYRPDVLMELCAKAGLNIVSLTDHDTTAGLETARLVAEKHGLQFIDGIELSTRTNGVSVDILGYGFDIHNKVLQDNLAFHRNMRQERMDRMIEKCQENHLNISIEQVKAEVTGETYSRPHLAKALIKQGYVESVHEAFDKYLGYGKPCYVFKENEMNPQEAISLIHKAGGIAVVAHPIYYDLDDQIVQWFEEEDLDGIEVYHRDHQPEDVERFLQLAYHAEKRLNRTVFKTGGSDFHHESFGRAGEQLGLTKLPYEQGLRILDFAQKA</sequence>
<dbReference type="PANTHER" id="PTHR42924">
    <property type="entry name" value="EXONUCLEASE"/>
    <property type="match status" value="1"/>
</dbReference>
<gene>
    <name evidence="2" type="ORF">CR194_07030</name>
</gene>
<dbReference type="OrthoDB" id="9804333at2"/>
<dbReference type="InterPro" id="IPR016195">
    <property type="entry name" value="Pol/histidinol_Pase-like"/>
</dbReference>
<dbReference type="InterPro" id="IPR003141">
    <property type="entry name" value="Pol/His_phosphatase_N"/>
</dbReference>
<dbReference type="InterPro" id="IPR004013">
    <property type="entry name" value="PHP_dom"/>
</dbReference>
<organism evidence="2 3">
    <name type="scientific">Salipaludibacillus keqinensis</name>
    <dbReference type="NCBI Taxonomy" id="2045207"/>
    <lineage>
        <taxon>Bacteria</taxon>
        <taxon>Bacillati</taxon>
        <taxon>Bacillota</taxon>
        <taxon>Bacilli</taxon>
        <taxon>Bacillales</taxon>
        <taxon>Bacillaceae</taxon>
    </lineage>
</organism>
<reference evidence="2 3" key="1">
    <citation type="submission" date="2017-10" db="EMBL/GenBank/DDBJ databases">
        <title>Bacillus sp. nov., a halophilic bacterium isolated from a Keqin Lake.</title>
        <authorList>
            <person name="Wang H."/>
        </authorList>
    </citation>
    <scope>NUCLEOTIDE SEQUENCE [LARGE SCALE GENOMIC DNA]</scope>
    <source>
        <strain evidence="2 3">KQ-12</strain>
    </source>
</reference>
<evidence type="ECO:0000313" key="3">
    <source>
        <dbReference type="Proteomes" id="UP000248214"/>
    </source>
</evidence>
<name>A0A323TJR8_9BACI</name>
<dbReference type="InterPro" id="IPR052018">
    <property type="entry name" value="PHP_domain"/>
</dbReference>
<dbReference type="Proteomes" id="UP000248214">
    <property type="component" value="Unassembled WGS sequence"/>
</dbReference>
<dbReference type="RefSeq" id="WP_110609006.1">
    <property type="nucleotide sequence ID" value="NZ_PDOD01000001.1"/>
</dbReference>
<protein>
    <submittedName>
        <fullName evidence="2">Histidinol phosphatase</fullName>
    </submittedName>
</protein>
<dbReference type="SUPFAM" id="SSF89550">
    <property type="entry name" value="PHP domain-like"/>
    <property type="match status" value="1"/>
</dbReference>
<evidence type="ECO:0000313" key="2">
    <source>
        <dbReference type="EMBL" id="PYZ95372.1"/>
    </source>
</evidence>
<dbReference type="GO" id="GO:0035312">
    <property type="term" value="F:5'-3' DNA exonuclease activity"/>
    <property type="evidence" value="ECO:0007669"/>
    <property type="project" value="TreeGrafter"/>
</dbReference>
<comment type="caution">
    <text evidence="2">The sequence shown here is derived from an EMBL/GenBank/DDBJ whole genome shotgun (WGS) entry which is preliminary data.</text>
</comment>
<dbReference type="SMART" id="SM00481">
    <property type="entry name" value="POLIIIAc"/>
    <property type="match status" value="1"/>
</dbReference>
<dbReference type="Gene3D" id="1.10.150.650">
    <property type="match status" value="1"/>
</dbReference>
<keyword evidence="3" id="KW-1185">Reference proteome</keyword>
<dbReference type="Gene3D" id="3.20.20.140">
    <property type="entry name" value="Metal-dependent hydrolases"/>
    <property type="match status" value="1"/>
</dbReference>
<proteinExistence type="predicted"/>
<dbReference type="AlphaFoldDB" id="A0A323TJR8"/>
<accession>A0A323TJR8</accession>
<dbReference type="EMBL" id="PDOD01000001">
    <property type="protein sequence ID" value="PYZ95372.1"/>
    <property type="molecule type" value="Genomic_DNA"/>
</dbReference>
<feature type="domain" description="Polymerase/histidinol phosphatase N-terminal" evidence="1">
    <location>
        <begin position="9"/>
        <end position="74"/>
    </location>
</feature>
<evidence type="ECO:0000259" key="1">
    <source>
        <dbReference type="SMART" id="SM00481"/>
    </source>
</evidence>
<dbReference type="Pfam" id="PF02811">
    <property type="entry name" value="PHP"/>
    <property type="match status" value="1"/>
</dbReference>
<dbReference type="CDD" id="cd07438">
    <property type="entry name" value="PHP_HisPPase_AMP"/>
    <property type="match status" value="1"/>
</dbReference>
<dbReference type="GO" id="GO:0004534">
    <property type="term" value="F:5'-3' RNA exonuclease activity"/>
    <property type="evidence" value="ECO:0007669"/>
    <property type="project" value="TreeGrafter"/>
</dbReference>
<dbReference type="PANTHER" id="PTHR42924:SF3">
    <property type="entry name" value="POLYMERASE_HISTIDINOL PHOSPHATASE N-TERMINAL DOMAIN-CONTAINING PROTEIN"/>
    <property type="match status" value="1"/>
</dbReference>